<dbReference type="GO" id="GO:0001514">
    <property type="term" value="P:selenocysteine incorporation"/>
    <property type="evidence" value="ECO:0007669"/>
    <property type="project" value="InterPro"/>
</dbReference>
<reference evidence="6 7" key="1">
    <citation type="submission" date="2019-04" db="EMBL/GenBank/DDBJ databases">
        <title>Corynebacterium endometrii sp. nov., isolated from the uterus of a cow with endometritis.</title>
        <authorList>
            <person name="Ballas P."/>
            <person name="Ruckert C."/>
            <person name="Wagener K."/>
            <person name="Drillich M."/>
            <person name="Kaempfer P."/>
            <person name="Busse H.-J."/>
            <person name="Ehling-Schulz M."/>
        </authorList>
    </citation>
    <scope>NUCLEOTIDE SEQUENCE [LARGE SCALE GENOMIC DNA]</scope>
    <source>
        <strain evidence="6 7">LMM-1653</strain>
    </source>
</reference>
<dbReference type="InterPro" id="IPR036390">
    <property type="entry name" value="WH_DNA-bd_sf"/>
</dbReference>
<dbReference type="InterPro" id="IPR015191">
    <property type="entry name" value="SelB_WHD4"/>
</dbReference>
<dbReference type="Pfam" id="PF25461">
    <property type="entry name" value="Beta-barrel_SelB"/>
    <property type="match status" value="1"/>
</dbReference>
<name>A0A4P7QF51_9CORY</name>
<dbReference type="Proteomes" id="UP000296352">
    <property type="component" value="Chromosome"/>
</dbReference>
<keyword evidence="3" id="KW-0648">Protein biosynthesis</keyword>
<dbReference type="RefSeq" id="WP_136140931.1">
    <property type="nucleotide sequence ID" value="NZ_CP039247.1"/>
</dbReference>
<evidence type="ECO:0000256" key="1">
    <source>
        <dbReference type="ARBA" id="ARBA00004496"/>
    </source>
</evidence>
<evidence type="ECO:0000256" key="2">
    <source>
        <dbReference type="ARBA" id="ARBA00022490"/>
    </source>
</evidence>
<dbReference type="AlphaFoldDB" id="A0A4P7QF51"/>
<dbReference type="CDD" id="cd04171">
    <property type="entry name" value="SelB"/>
    <property type="match status" value="1"/>
</dbReference>
<dbReference type="Gene3D" id="2.40.30.10">
    <property type="entry name" value="Translation factors"/>
    <property type="match status" value="1"/>
</dbReference>
<dbReference type="SUPFAM" id="SSF46785">
    <property type="entry name" value="Winged helix' DNA-binding domain"/>
    <property type="match status" value="1"/>
</dbReference>
<keyword evidence="7" id="KW-1185">Reference proteome</keyword>
<gene>
    <name evidence="6" type="primary">selB</name>
    <name evidence="6" type="ORF">CENDO_04315</name>
</gene>
<dbReference type="NCBIfam" id="TIGR00475">
    <property type="entry name" value="selB"/>
    <property type="match status" value="1"/>
</dbReference>
<evidence type="ECO:0000256" key="4">
    <source>
        <dbReference type="ARBA" id="ARBA00023134"/>
    </source>
</evidence>
<dbReference type="GO" id="GO:0003924">
    <property type="term" value="F:GTPase activity"/>
    <property type="evidence" value="ECO:0007669"/>
    <property type="project" value="InterPro"/>
</dbReference>
<dbReference type="Gene3D" id="1.10.10.10">
    <property type="entry name" value="Winged helix-like DNA-binding domain superfamily/Winged helix DNA-binding domain"/>
    <property type="match status" value="1"/>
</dbReference>
<dbReference type="GO" id="GO:0003723">
    <property type="term" value="F:RNA binding"/>
    <property type="evidence" value="ECO:0007669"/>
    <property type="project" value="InterPro"/>
</dbReference>
<evidence type="ECO:0000259" key="5">
    <source>
        <dbReference type="PROSITE" id="PS51722"/>
    </source>
</evidence>
<dbReference type="InterPro" id="IPR000795">
    <property type="entry name" value="T_Tr_GTP-bd_dom"/>
</dbReference>
<keyword evidence="6" id="KW-0251">Elongation factor</keyword>
<dbReference type="InterPro" id="IPR009000">
    <property type="entry name" value="Transl_B-barrel_sf"/>
</dbReference>
<comment type="subcellular location">
    <subcellularLocation>
        <location evidence="1">Cytoplasm</location>
    </subcellularLocation>
</comment>
<feature type="domain" description="Tr-type G" evidence="5">
    <location>
        <begin position="1"/>
        <end position="173"/>
    </location>
</feature>
<keyword evidence="4" id="KW-0547">Nucleotide-binding</keyword>
<keyword evidence="2" id="KW-0963">Cytoplasm</keyword>
<dbReference type="PROSITE" id="PS51722">
    <property type="entry name" value="G_TR_2"/>
    <property type="match status" value="1"/>
</dbReference>
<evidence type="ECO:0000256" key="3">
    <source>
        <dbReference type="ARBA" id="ARBA00022917"/>
    </source>
</evidence>
<dbReference type="Pfam" id="PF09107">
    <property type="entry name" value="WHD_3rd_SelB"/>
    <property type="match status" value="1"/>
</dbReference>
<dbReference type="GO" id="GO:0005737">
    <property type="term" value="C:cytoplasm"/>
    <property type="evidence" value="ECO:0007669"/>
    <property type="project" value="UniProtKB-SubCell"/>
</dbReference>
<dbReference type="InterPro" id="IPR050055">
    <property type="entry name" value="EF-Tu_GTPase"/>
</dbReference>
<dbReference type="Pfam" id="PF00009">
    <property type="entry name" value="GTP_EFTU"/>
    <property type="match status" value="1"/>
</dbReference>
<dbReference type="SUPFAM" id="SSF50447">
    <property type="entry name" value="Translation proteins"/>
    <property type="match status" value="1"/>
</dbReference>
<dbReference type="GO" id="GO:0003746">
    <property type="term" value="F:translation elongation factor activity"/>
    <property type="evidence" value="ECO:0007669"/>
    <property type="project" value="UniProtKB-KW"/>
</dbReference>
<dbReference type="InterPro" id="IPR027417">
    <property type="entry name" value="P-loop_NTPase"/>
</dbReference>
<organism evidence="6 7">
    <name type="scientific">Corynebacterium endometrii</name>
    <dbReference type="NCBI Taxonomy" id="2488819"/>
    <lineage>
        <taxon>Bacteria</taxon>
        <taxon>Bacillati</taxon>
        <taxon>Actinomycetota</taxon>
        <taxon>Actinomycetes</taxon>
        <taxon>Mycobacteriales</taxon>
        <taxon>Corynebacteriaceae</taxon>
        <taxon>Corynebacterium</taxon>
    </lineage>
</organism>
<dbReference type="SUPFAM" id="SSF52540">
    <property type="entry name" value="P-loop containing nucleoside triphosphate hydrolases"/>
    <property type="match status" value="1"/>
</dbReference>
<dbReference type="EMBL" id="CP039247">
    <property type="protein sequence ID" value="QCB28153.1"/>
    <property type="molecule type" value="Genomic_DNA"/>
</dbReference>
<dbReference type="Gene3D" id="3.40.50.300">
    <property type="entry name" value="P-loop containing nucleotide triphosphate hydrolases"/>
    <property type="match status" value="1"/>
</dbReference>
<dbReference type="InterPro" id="IPR004535">
    <property type="entry name" value="Transl_elong_SelB"/>
</dbReference>
<dbReference type="OrthoDB" id="9803139at2"/>
<dbReference type="InterPro" id="IPR057335">
    <property type="entry name" value="Beta-barrel_SelB"/>
</dbReference>
<proteinExistence type="predicted"/>
<dbReference type="InterPro" id="IPR036388">
    <property type="entry name" value="WH-like_DNA-bd_sf"/>
</dbReference>
<keyword evidence="4" id="KW-0342">GTP-binding</keyword>
<dbReference type="GO" id="GO:0005525">
    <property type="term" value="F:GTP binding"/>
    <property type="evidence" value="ECO:0007669"/>
    <property type="project" value="UniProtKB-KW"/>
</dbReference>
<evidence type="ECO:0000313" key="7">
    <source>
        <dbReference type="Proteomes" id="UP000296352"/>
    </source>
</evidence>
<dbReference type="PANTHER" id="PTHR43721:SF22">
    <property type="entry name" value="ELONGATION FACTOR TU, MITOCHONDRIAL"/>
    <property type="match status" value="1"/>
</dbReference>
<dbReference type="PANTHER" id="PTHR43721">
    <property type="entry name" value="ELONGATION FACTOR TU-RELATED"/>
    <property type="match status" value="1"/>
</dbReference>
<evidence type="ECO:0000313" key="6">
    <source>
        <dbReference type="EMBL" id="QCB28153.1"/>
    </source>
</evidence>
<protein>
    <submittedName>
        <fullName evidence="6">Selenocysteine-specific elongation factor</fullName>
    </submittedName>
</protein>
<sequence>MYVIATAGHVDHGKSTLVKALTGMEPDRWEEERRRGLTIDLGFVWTTLDSGANVAFVDVPGHERFIGNMLAGVGPAPAVMFVVAADEGWQAQSSDHRDALAALGIERGLVVLTRTDRTDDAGIAATADRVRAELAGTTLAQFPVVSVSAHTGAGLEELKHRLDGLLAGMEKPRHSGPVRLWIDRAFTVTGSGTVVTGTLNAGTLTVGDRLELHTAAGVQTVDVRGLHSENRPHTAVGPVSRVAVNLRGIPAEAISRGDSLLTPGHLTPVAEVDVRLTTGRSGTTVDATRLPQELTLHVGTSTIQARLRALDSTFARLRLAHPVPLELGDRIVARAPGSRHVAAGLHVVDIAPPALTRRGDAARRAHDLLKRRHDSDPLDVVKRQGAVKATSLSAQGLDTSSLPKGIIAFRDWWIYAPEVTAWKKALINAVQEHAKAQPLSPGLSRRAAVNAVGLASEELLGIAVAAARYESRDGLIVDPARKLDLGPAEPAVAELERRLNEDSFAAPEAKELAALGLGLKELAAAERAGRVLRISDAIVLPPTAPAHAIRLLSSIEQPFTTSQARQVLGTTRRVAIPLLEYLDRKGLTRRLDGQRREVC</sequence>
<dbReference type="KEGG" id="cee:CENDO_04315"/>
<accession>A0A4P7QF51</accession>